<keyword evidence="6" id="KW-1185">Reference proteome</keyword>
<dbReference type="SUPFAM" id="SSF56349">
    <property type="entry name" value="DNA breaking-rejoining enzymes"/>
    <property type="match status" value="1"/>
</dbReference>
<dbReference type="PANTHER" id="PTHR30349">
    <property type="entry name" value="PHAGE INTEGRASE-RELATED"/>
    <property type="match status" value="1"/>
</dbReference>
<evidence type="ECO:0000256" key="2">
    <source>
        <dbReference type="ARBA" id="ARBA00023125"/>
    </source>
</evidence>
<dbReference type="PROSITE" id="PS51898">
    <property type="entry name" value="TYR_RECOMBINASE"/>
    <property type="match status" value="1"/>
</dbReference>
<organism evidence="5 6">
    <name type="scientific">Paenibacillus harenae</name>
    <dbReference type="NCBI Taxonomy" id="306543"/>
    <lineage>
        <taxon>Bacteria</taxon>
        <taxon>Bacillati</taxon>
        <taxon>Bacillota</taxon>
        <taxon>Bacilli</taxon>
        <taxon>Bacillales</taxon>
        <taxon>Paenibacillaceae</taxon>
        <taxon>Paenibacillus</taxon>
    </lineage>
</organism>
<feature type="domain" description="Tyr recombinase" evidence="4">
    <location>
        <begin position="1"/>
        <end position="168"/>
    </location>
</feature>
<evidence type="ECO:0000259" key="4">
    <source>
        <dbReference type="PROSITE" id="PS51898"/>
    </source>
</evidence>
<comment type="caution">
    <text evidence="5">The sequence shown here is derived from an EMBL/GenBank/DDBJ whole genome shotgun (WGS) entry which is preliminary data.</text>
</comment>
<evidence type="ECO:0000256" key="1">
    <source>
        <dbReference type="ARBA" id="ARBA00008857"/>
    </source>
</evidence>
<comment type="similarity">
    <text evidence="1">Belongs to the 'phage' integrase family.</text>
</comment>
<dbReference type="PANTHER" id="PTHR30349:SF41">
    <property type="entry name" value="INTEGRASE_RECOMBINASE PROTEIN MJ0367-RELATED"/>
    <property type="match status" value="1"/>
</dbReference>
<protein>
    <recommendedName>
        <fullName evidence="4">Tyr recombinase domain-containing protein</fullName>
    </recommendedName>
</protein>
<dbReference type="InterPro" id="IPR002104">
    <property type="entry name" value="Integrase_catalytic"/>
</dbReference>
<gene>
    <name evidence="5" type="ORF">J2T15_006223</name>
</gene>
<evidence type="ECO:0000256" key="3">
    <source>
        <dbReference type="ARBA" id="ARBA00023172"/>
    </source>
</evidence>
<evidence type="ECO:0000313" key="5">
    <source>
        <dbReference type="EMBL" id="MDQ0116741.1"/>
    </source>
</evidence>
<dbReference type="InterPro" id="IPR013762">
    <property type="entry name" value="Integrase-like_cat_sf"/>
</dbReference>
<dbReference type="Pfam" id="PF00589">
    <property type="entry name" value="Phage_integrase"/>
    <property type="match status" value="1"/>
</dbReference>
<reference evidence="5 6" key="1">
    <citation type="submission" date="2023-07" db="EMBL/GenBank/DDBJ databases">
        <title>Sorghum-associated microbial communities from plants grown in Nebraska, USA.</title>
        <authorList>
            <person name="Schachtman D."/>
        </authorList>
    </citation>
    <scope>NUCLEOTIDE SEQUENCE [LARGE SCALE GENOMIC DNA]</scope>
    <source>
        <strain evidence="5 6">CC482</strain>
    </source>
</reference>
<dbReference type="InterPro" id="IPR050090">
    <property type="entry name" value="Tyrosine_recombinase_XerCD"/>
</dbReference>
<dbReference type="InterPro" id="IPR011010">
    <property type="entry name" value="DNA_brk_join_enz"/>
</dbReference>
<accession>A0ABT9UCM7</accession>
<dbReference type="EMBL" id="JAUSSU010000024">
    <property type="protein sequence ID" value="MDQ0116741.1"/>
    <property type="molecule type" value="Genomic_DNA"/>
</dbReference>
<name>A0ABT9UCM7_PAEHA</name>
<keyword evidence="3" id="KW-0233">DNA recombination</keyword>
<proteinExistence type="inferred from homology"/>
<dbReference type="Gene3D" id="1.10.443.10">
    <property type="entry name" value="Intergrase catalytic core"/>
    <property type="match status" value="1"/>
</dbReference>
<sequence>MWVGFKTGLRISDVLGLTLDCLVKLNGKYSIVTDIEKTYVQGHRIPIDEELADILAVLIQQSKEQSNHDNNPEGFIFIRYRGTRKGKPFSQNWVRAKLNELAIKKNITDESGNVFYFKPHQFRHTYAVKMLNGGADILTVQELLAHASPEMTLRYAKLLDDTKRKAFEAVINQGVFSFDLNGDMQEIKAGEDIPEEILQALWQDHKLNAMDNPYGTCHARLKGDCPHMEAPPCLTCNGGSPCKDLAIGFSELDVQKYELHIKTTSRSIEVAKQHGREDMAEKHEKNLLRYQGILNNLQEGNIIFGRQDRIKRKVGAGNG</sequence>
<evidence type="ECO:0000313" key="6">
    <source>
        <dbReference type="Proteomes" id="UP001229346"/>
    </source>
</evidence>
<dbReference type="Proteomes" id="UP001229346">
    <property type="component" value="Unassembled WGS sequence"/>
</dbReference>
<keyword evidence="2" id="KW-0238">DNA-binding</keyword>